<dbReference type="Pfam" id="PF00856">
    <property type="entry name" value="SET"/>
    <property type="match status" value="1"/>
</dbReference>
<gene>
    <name evidence="3" type="ORF">TRAPUB_3801</name>
</gene>
<dbReference type="Gene3D" id="1.25.40.10">
    <property type="entry name" value="Tetratricopeptide repeat domain"/>
    <property type="match status" value="1"/>
</dbReference>
<dbReference type="SUPFAM" id="SSF48452">
    <property type="entry name" value="TPR-like"/>
    <property type="match status" value="1"/>
</dbReference>
<dbReference type="PROSITE" id="PS50280">
    <property type="entry name" value="SET"/>
    <property type="match status" value="1"/>
</dbReference>
<reference evidence="3 4" key="1">
    <citation type="submission" date="2016-10" db="EMBL/GenBank/DDBJ databases">
        <title>Genome sequence of the basidiomycete white-rot fungus Trametes pubescens.</title>
        <authorList>
            <person name="Makela M.R."/>
            <person name="Granchi Z."/>
            <person name="Peng M."/>
            <person name="De Vries R.P."/>
            <person name="Grigoriev I."/>
            <person name="Riley R."/>
            <person name="Hilden K."/>
        </authorList>
    </citation>
    <scope>NUCLEOTIDE SEQUENCE [LARGE SCALE GENOMIC DNA]</scope>
    <source>
        <strain evidence="3 4">FBCC735</strain>
    </source>
</reference>
<feature type="domain" description="SET" evidence="2">
    <location>
        <begin position="408"/>
        <end position="602"/>
    </location>
</feature>
<dbReference type="OrthoDB" id="5945798at2759"/>
<organism evidence="3 4">
    <name type="scientific">Trametes pubescens</name>
    <name type="common">White-rot fungus</name>
    <dbReference type="NCBI Taxonomy" id="154538"/>
    <lineage>
        <taxon>Eukaryota</taxon>
        <taxon>Fungi</taxon>
        <taxon>Dikarya</taxon>
        <taxon>Basidiomycota</taxon>
        <taxon>Agaricomycotina</taxon>
        <taxon>Agaricomycetes</taxon>
        <taxon>Polyporales</taxon>
        <taxon>Polyporaceae</taxon>
        <taxon>Trametes</taxon>
    </lineage>
</organism>
<accession>A0A1M2VCK0</accession>
<dbReference type="STRING" id="154538.A0A1M2VCK0"/>
<keyword evidence="4" id="KW-1185">Reference proteome</keyword>
<dbReference type="Gene3D" id="2.170.270.10">
    <property type="entry name" value="SET domain"/>
    <property type="match status" value="1"/>
</dbReference>
<dbReference type="InterPro" id="IPR011990">
    <property type="entry name" value="TPR-like_helical_dom_sf"/>
</dbReference>
<evidence type="ECO:0000313" key="4">
    <source>
        <dbReference type="Proteomes" id="UP000184267"/>
    </source>
</evidence>
<dbReference type="InterPro" id="IPR001214">
    <property type="entry name" value="SET_dom"/>
</dbReference>
<dbReference type="SMART" id="SM00028">
    <property type="entry name" value="TPR"/>
    <property type="match status" value="2"/>
</dbReference>
<dbReference type="OMA" id="YVGCTFI"/>
<dbReference type="InterPro" id="IPR019734">
    <property type="entry name" value="TPR_rpt"/>
</dbReference>
<evidence type="ECO:0000313" key="3">
    <source>
        <dbReference type="EMBL" id="OJT05360.1"/>
    </source>
</evidence>
<dbReference type="EMBL" id="MNAD01001463">
    <property type="protein sequence ID" value="OJT05360.1"/>
    <property type="molecule type" value="Genomic_DNA"/>
</dbReference>
<dbReference type="SUPFAM" id="SSF82199">
    <property type="entry name" value="SET domain"/>
    <property type="match status" value="1"/>
</dbReference>
<proteinExistence type="predicted"/>
<dbReference type="PANTHER" id="PTHR47643">
    <property type="entry name" value="TPR DOMAIN PROTEIN (AFU_ORTHOLOGUE AFUA_5G12710)"/>
    <property type="match status" value="1"/>
</dbReference>
<dbReference type="AlphaFoldDB" id="A0A1M2VCK0"/>
<dbReference type="InterPro" id="IPR053209">
    <property type="entry name" value="Gramillin-biosynth_MTr"/>
</dbReference>
<dbReference type="PANTHER" id="PTHR47643:SF2">
    <property type="entry name" value="TPR DOMAIN PROTEIN (AFU_ORTHOLOGUE AFUA_5G12710)"/>
    <property type="match status" value="1"/>
</dbReference>
<evidence type="ECO:0000259" key="2">
    <source>
        <dbReference type="PROSITE" id="PS50280"/>
    </source>
</evidence>
<comment type="caution">
    <text evidence="3">The sequence shown here is derived from an EMBL/GenBank/DDBJ whole genome shotgun (WGS) entry which is preliminary data.</text>
</comment>
<dbReference type="InterPro" id="IPR046341">
    <property type="entry name" value="SET_dom_sf"/>
</dbReference>
<evidence type="ECO:0000256" key="1">
    <source>
        <dbReference type="SAM" id="MobiDB-lite"/>
    </source>
</evidence>
<name>A0A1M2VCK0_TRAPU</name>
<sequence length="824" mass="92538">MNPERRDQHSSAKGSPSFGRPPPQLGKSPYPQDPSQYAREYWKWLDEDSKIPPQPATPVERKLLVRQFEDHRAQLESFSRQNIGDTKDMKRWYTTIVGFPKHSSSTPIQDLTRSTLTLWNIVLLQLITPSQSISPKCLFAERTLDGIFYAVLSPPATVVEDPEGVAYALSIYNFPTAFGSPLQYLDALFPRGTILAIREPTLKAPAQDTSAHPFLRVDSPADIAFVPVKSAQNIKWRSGDVIPGAPRLPNNTDAWQLLGNEHYRTGKWFPAALAISHALTLIPSDREREALPLHLNRAEANLRLQYYTGAAYDAQWIIAKVGATDEYAYKALLRLAKARYGRGDFRGAAEDFLRYKGRHPEDVAVATWIDKCRERMHEAKTGTYDWTSLFIMASTPKQIRVEAADFVGPVEVRWMQDRGRGMVAKRNIKLGELLLAAKPFASVYSEELQSDEGVVTIDLLSGSSREQTDALLLSRIVEKIYGNPDLHNAVFDLYAGPNLEWTPPHTYPPPHRSACEVDPFDPKVTIDISRLEAICTYNVFCPLRLDNPREDERAKPAALYTIPSMFNHCCVANATWYCIGDLMIVRAAEPIPAGAEVTIPYCVEETYPDRKAILRKHMIKDCRCRLCLEDLRDGEARHQKQQALKGELDGAVTKSLSDARALEEQIAATYGSGRSGLRPLSARALHVVAEKLRMSTNPHDLVEAIRLDMKALERYGFALARGGLPIGTERIPTATSFLEPIEVMLRIANTYVVLRDEANAACWLKAALWRECGSFCWIGVRPDHHFSAVTDMSVGGGRELFMLLHQDLLQRMGIYDFADRALPR</sequence>
<protein>
    <recommendedName>
        <fullName evidence="2">SET domain-containing protein</fullName>
    </recommendedName>
</protein>
<dbReference type="Proteomes" id="UP000184267">
    <property type="component" value="Unassembled WGS sequence"/>
</dbReference>
<feature type="region of interest" description="Disordered" evidence="1">
    <location>
        <begin position="1"/>
        <end position="34"/>
    </location>
</feature>
<feature type="compositionally biased region" description="Basic and acidic residues" evidence="1">
    <location>
        <begin position="1"/>
        <end position="10"/>
    </location>
</feature>